<evidence type="ECO:0000313" key="2">
    <source>
        <dbReference type="EMBL" id="MBP2386926.1"/>
    </source>
</evidence>
<dbReference type="InterPro" id="IPR007214">
    <property type="entry name" value="YbaK/aa-tRNA-synth-assoc-dom"/>
</dbReference>
<proteinExistence type="predicted"/>
<dbReference type="SUPFAM" id="SSF55826">
    <property type="entry name" value="YbaK/ProRS associated domain"/>
    <property type="match status" value="1"/>
</dbReference>
<dbReference type="PANTHER" id="PTHR30411">
    <property type="entry name" value="CYTOPLASMIC PROTEIN"/>
    <property type="match status" value="1"/>
</dbReference>
<gene>
    <name evidence="2" type="ORF">JOF47_002437</name>
</gene>
<protein>
    <submittedName>
        <fullName evidence="2">Cys-tRNA(Pro) deacylase</fullName>
    </submittedName>
</protein>
<name>A0ABS4XEZ9_9MICC</name>
<evidence type="ECO:0000259" key="1">
    <source>
        <dbReference type="Pfam" id="PF04073"/>
    </source>
</evidence>
<accession>A0ABS4XEZ9</accession>
<dbReference type="InterPro" id="IPR036754">
    <property type="entry name" value="YbaK/aa-tRNA-synt-asso_dom_sf"/>
</dbReference>
<keyword evidence="3" id="KW-1185">Reference proteome</keyword>
<dbReference type="Proteomes" id="UP001296993">
    <property type="component" value="Unassembled WGS sequence"/>
</dbReference>
<sequence>MEDQLPADGLERMQRDARSRGLHVDVVTRQQAGSLVEAAGLMGLEVHEIVKSLVVKHKDGTFLFALIPGDRSISWPKLRALLGVNKLSLPRPEVALAATGYERGTITPLGATTPWPVYVDSSVAAGRICLGAGAHGHSAFVDSTELISALNATVADISDAEAPG</sequence>
<organism evidence="2 3">
    <name type="scientific">Paeniglutamicibacter kerguelensis</name>
    <dbReference type="NCBI Taxonomy" id="254788"/>
    <lineage>
        <taxon>Bacteria</taxon>
        <taxon>Bacillati</taxon>
        <taxon>Actinomycetota</taxon>
        <taxon>Actinomycetes</taxon>
        <taxon>Micrococcales</taxon>
        <taxon>Micrococcaceae</taxon>
        <taxon>Paeniglutamicibacter</taxon>
    </lineage>
</organism>
<dbReference type="PANTHER" id="PTHR30411:SF1">
    <property type="entry name" value="CYTOPLASMIC PROTEIN"/>
    <property type="match status" value="1"/>
</dbReference>
<evidence type="ECO:0000313" key="3">
    <source>
        <dbReference type="Proteomes" id="UP001296993"/>
    </source>
</evidence>
<dbReference type="RefSeq" id="WP_209998487.1">
    <property type="nucleotide sequence ID" value="NZ_BAAAJY010000010.1"/>
</dbReference>
<dbReference type="CDD" id="cd04332">
    <property type="entry name" value="YbaK_like"/>
    <property type="match status" value="1"/>
</dbReference>
<reference evidence="2 3" key="1">
    <citation type="submission" date="2021-03" db="EMBL/GenBank/DDBJ databases">
        <title>Sequencing the genomes of 1000 actinobacteria strains.</title>
        <authorList>
            <person name="Klenk H.-P."/>
        </authorList>
    </citation>
    <scope>NUCLEOTIDE SEQUENCE [LARGE SCALE GENOMIC DNA]</scope>
    <source>
        <strain evidence="2 3">DSM 15797</strain>
    </source>
</reference>
<dbReference type="EMBL" id="JAGIOF010000001">
    <property type="protein sequence ID" value="MBP2386926.1"/>
    <property type="molecule type" value="Genomic_DNA"/>
</dbReference>
<dbReference type="Gene3D" id="3.90.960.10">
    <property type="entry name" value="YbaK/aminoacyl-tRNA synthetase-associated domain"/>
    <property type="match status" value="1"/>
</dbReference>
<feature type="domain" description="YbaK/aminoacyl-tRNA synthetase-associated" evidence="1">
    <location>
        <begin position="32"/>
        <end position="147"/>
    </location>
</feature>
<comment type="caution">
    <text evidence="2">The sequence shown here is derived from an EMBL/GenBank/DDBJ whole genome shotgun (WGS) entry which is preliminary data.</text>
</comment>
<dbReference type="Pfam" id="PF04073">
    <property type="entry name" value="tRNA_edit"/>
    <property type="match status" value="1"/>
</dbReference>